<dbReference type="AlphaFoldDB" id="A0A9C6XV01"/>
<dbReference type="RefSeq" id="XP_052132344.1">
    <property type="nucleotide sequence ID" value="XM_052276384.1"/>
</dbReference>
<organism evidence="1 2">
    <name type="scientific">Frankliniella occidentalis</name>
    <name type="common">Western flower thrips</name>
    <name type="synonym">Euthrips occidentalis</name>
    <dbReference type="NCBI Taxonomy" id="133901"/>
    <lineage>
        <taxon>Eukaryota</taxon>
        <taxon>Metazoa</taxon>
        <taxon>Ecdysozoa</taxon>
        <taxon>Arthropoda</taxon>
        <taxon>Hexapoda</taxon>
        <taxon>Insecta</taxon>
        <taxon>Pterygota</taxon>
        <taxon>Neoptera</taxon>
        <taxon>Paraneoptera</taxon>
        <taxon>Thysanoptera</taxon>
        <taxon>Terebrantia</taxon>
        <taxon>Thripoidea</taxon>
        <taxon>Thripidae</taxon>
        <taxon>Frankliniella</taxon>
    </lineage>
</organism>
<accession>A0A9C6XV01</accession>
<protein>
    <submittedName>
        <fullName evidence="2">Dynein beta chain, ciliary-like</fullName>
    </submittedName>
</protein>
<keyword evidence="1" id="KW-1185">Reference proteome</keyword>
<dbReference type="GeneID" id="127751988"/>
<reference evidence="2" key="1">
    <citation type="submission" date="2025-08" db="UniProtKB">
        <authorList>
            <consortium name="RefSeq"/>
        </authorList>
    </citation>
    <scope>IDENTIFICATION</scope>
    <source>
        <tissue evidence="2">Whole organism</tissue>
    </source>
</reference>
<gene>
    <name evidence="2" type="primary">LOC127751988</name>
</gene>
<dbReference type="KEGG" id="foc:127751988"/>
<feature type="non-terminal residue" evidence="2">
    <location>
        <position position="131"/>
    </location>
</feature>
<name>A0A9C6XV01_FRAOC</name>
<evidence type="ECO:0000313" key="1">
    <source>
        <dbReference type="Proteomes" id="UP000504606"/>
    </source>
</evidence>
<sequence>MSSGGATVSLDLSVSEDILPSLPEEPTYSSEWMAYLEYIDGMVLDKLTQAVQSSVGVFFEETNPDKALDESRPLFEVNLELKDPDIVFNPSLDDEARKGFYRLVEGLLYDVVHMSELIPRVATHNPRPHYR</sequence>
<dbReference type="OrthoDB" id="447173at2759"/>
<evidence type="ECO:0000313" key="2">
    <source>
        <dbReference type="RefSeq" id="XP_052132344.1"/>
    </source>
</evidence>
<dbReference type="Proteomes" id="UP000504606">
    <property type="component" value="Unplaced"/>
</dbReference>
<proteinExistence type="predicted"/>